<gene>
    <name evidence="1" type="ORF">H4R21_002690</name>
</gene>
<comment type="caution">
    <text evidence="1">The sequence shown here is derived from an EMBL/GenBank/DDBJ whole genome shotgun (WGS) entry which is preliminary data.</text>
</comment>
<name>A0ACC1L5L9_9FUNG</name>
<proteinExistence type="predicted"/>
<evidence type="ECO:0000313" key="2">
    <source>
        <dbReference type="Proteomes" id="UP001140087"/>
    </source>
</evidence>
<dbReference type="EMBL" id="JANBUN010000725">
    <property type="protein sequence ID" value="KAJ2801732.1"/>
    <property type="molecule type" value="Genomic_DNA"/>
</dbReference>
<reference evidence="1" key="1">
    <citation type="submission" date="2022-07" db="EMBL/GenBank/DDBJ databases">
        <title>Phylogenomic reconstructions and comparative analyses of Kickxellomycotina fungi.</title>
        <authorList>
            <person name="Reynolds N.K."/>
            <person name="Stajich J.E."/>
            <person name="Barry K."/>
            <person name="Grigoriev I.V."/>
            <person name="Crous P."/>
            <person name="Smith M.E."/>
        </authorList>
    </citation>
    <scope>NUCLEOTIDE SEQUENCE</scope>
    <source>
        <strain evidence="1">BCRC 34780</strain>
    </source>
</reference>
<dbReference type="Proteomes" id="UP001140087">
    <property type="component" value="Unassembled WGS sequence"/>
</dbReference>
<protein>
    <submittedName>
        <fullName evidence="1">Uncharacterized protein</fullName>
    </submittedName>
</protein>
<organism evidence="1 2">
    <name type="scientific">Coemansia helicoidea</name>
    <dbReference type="NCBI Taxonomy" id="1286919"/>
    <lineage>
        <taxon>Eukaryota</taxon>
        <taxon>Fungi</taxon>
        <taxon>Fungi incertae sedis</taxon>
        <taxon>Zoopagomycota</taxon>
        <taxon>Kickxellomycotina</taxon>
        <taxon>Kickxellomycetes</taxon>
        <taxon>Kickxellales</taxon>
        <taxon>Kickxellaceae</taxon>
        <taxon>Coemansia</taxon>
    </lineage>
</organism>
<sequence>MDSLQTQAVARQISSVRWLPPRAGNAYTDSELYFVTGSRGKHKELILWTTENPDFQQTGSSDGALATLVARTAHDGDVEQIAAPRPDLVATVSSYGTISLYGIDGSDGSSSLALRQSVSAHRFANGEPAVATGVAVQPVAGADAEVASCGEDGRLACAPLSRLDALQQYDVDSTVVTGVCWPTPKQLAVSTRAGQVKLFDRRAMDEVSAVFVDPSRAYALESIAVHPSQSFRVATGTDQGTVLLWDIRNPKQPTMEVFNIHEANVWAVQFHPADAAKIVSCSDDATIAIAQWLADSPDAAARRPVRRLGSFFNTLSINCLDVCPFTRTSLLVAGSDSCNLLMDKRPAGDPALL</sequence>
<evidence type="ECO:0000313" key="1">
    <source>
        <dbReference type="EMBL" id="KAJ2801732.1"/>
    </source>
</evidence>
<keyword evidence="2" id="KW-1185">Reference proteome</keyword>
<accession>A0ACC1L5L9</accession>